<evidence type="ECO:0000256" key="4">
    <source>
        <dbReference type="ARBA" id="ARBA00022692"/>
    </source>
</evidence>
<evidence type="ECO:0000313" key="10">
    <source>
        <dbReference type="Proteomes" id="UP000680304"/>
    </source>
</evidence>
<comment type="caution">
    <text evidence="9">The sequence shown here is derived from an EMBL/GenBank/DDBJ whole genome shotgun (WGS) entry which is preliminary data.</text>
</comment>
<sequence>MNNQQEDTGTKTAELSVRRTKERIEEVTILRALAFLAVTLQHCIAEYIYRADILPADSIMLAMLFHFTRFGTPTFVFLSGLILFYNYSGKLDYRSFIRKRFGDIFVPFLWWTVIYWVAVDGVIGGKLAQPSAWIGIFPQLLVPTNGYHLWFIIMIFQFYLLFPLFSRAVAFFRDRLKRHPEGESFGRIAGVSALLGLAYLVLMWASYYRMPDWAASANGFWSAVISYRSSYFVMYFFTFCWAAFARSVSPDSGSLRSMRRGGRLRRSSGRIFGSVTMFCATRRSESICKFPLI</sequence>
<evidence type="ECO:0000256" key="2">
    <source>
        <dbReference type="ARBA" id="ARBA00007400"/>
    </source>
</evidence>
<gene>
    <name evidence="9" type="ORF">PACILC2_40020</name>
</gene>
<evidence type="ECO:0000313" key="9">
    <source>
        <dbReference type="EMBL" id="GIQ65434.1"/>
    </source>
</evidence>
<keyword evidence="6 7" id="KW-0472">Membrane</keyword>
<feature type="domain" description="Acyltransferase 3" evidence="8">
    <location>
        <begin position="26"/>
        <end position="170"/>
    </location>
</feature>
<keyword evidence="10" id="KW-1185">Reference proteome</keyword>
<dbReference type="InterPro" id="IPR002656">
    <property type="entry name" value="Acyl_transf_3_dom"/>
</dbReference>
<comment type="similarity">
    <text evidence="2">Belongs to the acyltransferase 3 family.</text>
</comment>
<feature type="transmembrane region" description="Helical" evidence="7">
    <location>
        <begin position="61"/>
        <end position="87"/>
    </location>
</feature>
<dbReference type="PANTHER" id="PTHR40074:SF2">
    <property type="entry name" value="O-ACETYLTRANSFERASE WECH"/>
    <property type="match status" value="1"/>
</dbReference>
<evidence type="ECO:0000259" key="8">
    <source>
        <dbReference type="Pfam" id="PF01757"/>
    </source>
</evidence>
<proteinExistence type="inferred from homology"/>
<evidence type="ECO:0000256" key="6">
    <source>
        <dbReference type="ARBA" id="ARBA00023136"/>
    </source>
</evidence>
<feature type="transmembrane region" description="Helical" evidence="7">
    <location>
        <begin position="185"/>
        <end position="207"/>
    </location>
</feature>
<evidence type="ECO:0000256" key="1">
    <source>
        <dbReference type="ARBA" id="ARBA00004651"/>
    </source>
</evidence>
<protein>
    <recommendedName>
        <fullName evidence="8">Acyltransferase 3 domain-containing protein</fullName>
    </recommendedName>
</protein>
<evidence type="ECO:0000256" key="5">
    <source>
        <dbReference type="ARBA" id="ARBA00022989"/>
    </source>
</evidence>
<feature type="transmembrane region" description="Helical" evidence="7">
    <location>
        <begin position="227"/>
        <end position="249"/>
    </location>
</feature>
<feature type="transmembrane region" description="Helical" evidence="7">
    <location>
        <begin position="147"/>
        <end position="165"/>
    </location>
</feature>
<organism evidence="9 10">
    <name type="scientific">Paenibacillus cisolokensis</name>
    <dbReference type="NCBI Taxonomy" id="1658519"/>
    <lineage>
        <taxon>Bacteria</taxon>
        <taxon>Bacillati</taxon>
        <taxon>Bacillota</taxon>
        <taxon>Bacilli</taxon>
        <taxon>Bacillales</taxon>
        <taxon>Paenibacillaceae</taxon>
        <taxon>Paenibacillus</taxon>
    </lineage>
</organism>
<keyword evidence="5 7" id="KW-1133">Transmembrane helix</keyword>
<comment type="subcellular location">
    <subcellularLocation>
        <location evidence="1">Cell membrane</location>
        <topology evidence="1">Multi-pass membrane protein</topology>
    </subcellularLocation>
</comment>
<dbReference type="Proteomes" id="UP000680304">
    <property type="component" value="Unassembled WGS sequence"/>
</dbReference>
<evidence type="ECO:0000256" key="7">
    <source>
        <dbReference type="SAM" id="Phobius"/>
    </source>
</evidence>
<feature type="transmembrane region" description="Helical" evidence="7">
    <location>
        <begin position="28"/>
        <end position="49"/>
    </location>
</feature>
<evidence type="ECO:0000256" key="3">
    <source>
        <dbReference type="ARBA" id="ARBA00022475"/>
    </source>
</evidence>
<reference evidence="9 10" key="1">
    <citation type="submission" date="2021-04" db="EMBL/GenBank/DDBJ databases">
        <title>Draft genome sequence of Paenibacillus cisolokensis, LC2-13A.</title>
        <authorList>
            <person name="Uke A."/>
            <person name="Chhe C."/>
            <person name="Baramee S."/>
            <person name="Kosugi A."/>
        </authorList>
    </citation>
    <scope>NUCLEOTIDE SEQUENCE [LARGE SCALE GENOMIC DNA]</scope>
    <source>
        <strain evidence="9 10">LC2-13A</strain>
    </source>
</reference>
<keyword evidence="4 7" id="KW-0812">Transmembrane</keyword>
<name>A0ABQ4NBX8_9BACL</name>
<keyword evidence="3" id="KW-1003">Cell membrane</keyword>
<accession>A0ABQ4NBX8</accession>
<dbReference type="Pfam" id="PF01757">
    <property type="entry name" value="Acyl_transf_3"/>
    <property type="match status" value="1"/>
</dbReference>
<dbReference type="PANTHER" id="PTHR40074">
    <property type="entry name" value="O-ACETYLTRANSFERASE WECH"/>
    <property type="match status" value="1"/>
</dbReference>
<feature type="transmembrane region" description="Helical" evidence="7">
    <location>
        <begin position="108"/>
        <end position="127"/>
    </location>
</feature>
<dbReference type="EMBL" id="BOVJ01000133">
    <property type="protein sequence ID" value="GIQ65434.1"/>
    <property type="molecule type" value="Genomic_DNA"/>
</dbReference>